<accession>A0A1A8XYT5</accession>
<name>A0A1A8XYT5_9PROT</name>
<keyword evidence="1" id="KW-1133">Transmembrane helix</keyword>
<evidence type="ECO:0000313" key="3">
    <source>
        <dbReference type="EMBL" id="SBT10109.1"/>
    </source>
</evidence>
<feature type="transmembrane region" description="Helical" evidence="1">
    <location>
        <begin position="132"/>
        <end position="153"/>
    </location>
</feature>
<organism evidence="3 4">
    <name type="scientific">Candidatus Accumulibacter aalborgensis</name>
    <dbReference type="NCBI Taxonomy" id="1860102"/>
    <lineage>
        <taxon>Bacteria</taxon>
        <taxon>Pseudomonadati</taxon>
        <taxon>Pseudomonadota</taxon>
        <taxon>Betaproteobacteria</taxon>
        <taxon>Candidatus Accumulibacter</taxon>
    </lineage>
</organism>
<dbReference type="Proteomes" id="UP000199169">
    <property type="component" value="Unassembled WGS sequence"/>
</dbReference>
<evidence type="ECO:0000313" key="4">
    <source>
        <dbReference type="Proteomes" id="UP000199169"/>
    </source>
</evidence>
<dbReference type="InterPro" id="IPR008457">
    <property type="entry name" value="Cu-R_CopD_dom"/>
</dbReference>
<feature type="transmembrane region" description="Helical" evidence="1">
    <location>
        <begin position="84"/>
        <end position="101"/>
    </location>
</feature>
<dbReference type="RefSeq" id="WP_186409200.1">
    <property type="nucleotide sequence ID" value="NZ_FLQX01000168.1"/>
</dbReference>
<reference evidence="3 4" key="1">
    <citation type="submission" date="2016-06" db="EMBL/GenBank/DDBJ databases">
        <authorList>
            <person name="Kjaerup R.B."/>
            <person name="Dalgaard T.S."/>
            <person name="Juul-Madsen H.R."/>
        </authorList>
    </citation>
    <scope>NUCLEOTIDE SEQUENCE [LARGE SCALE GENOMIC DNA]</scope>
    <source>
        <strain evidence="3">3</strain>
    </source>
</reference>
<sequence>MNSQPLLLFLHIASVVVWVGGMFFAYVCLRPTAVELFDPPQRLRLWYGVFSRFFVWVWWAVILIPASGLIMLWQHGFGAAPSSWYLMLVSGVVMIAIYIYVATGPYRALARAVEIEDWQAGGAALNRIRQIVGINLFLGLITMAFATLGRYLVS</sequence>
<keyword evidence="1" id="KW-0812">Transmembrane</keyword>
<gene>
    <name evidence="3" type="primary">copD</name>
    <name evidence="3" type="ORF">ACCAA_870017</name>
</gene>
<dbReference type="AlphaFoldDB" id="A0A1A8XYT5"/>
<proteinExistence type="predicted"/>
<feature type="transmembrane region" description="Helical" evidence="1">
    <location>
        <begin position="49"/>
        <end position="72"/>
    </location>
</feature>
<keyword evidence="1" id="KW-0472">Membrane</keyword>
<keyword evidence="4" id="KW-1185">Reference proteome</keyword>
<dbReference type="Pfam" id="PF05425">
    <property type="entry name" value="CopD"/>
    <property type="match status" value="1"/>
</dbReference>
<feature type="transmembrane region" description="Helical" evidence="1">
    <location>
        <begin position="6"/>
        <end position="29"/>
    </location>
</feature>
<evidence type="ECO:0000259" key="2">
    <source>
        <dbReference type="Pfam" id="PF05425"/>
    </source>
</evidence>
<evidence type="ECO:0000256" key="1">
    <source>
        <dbReference type="SAM" id="Phobius"/>
    </source>
</evidence>
<dbReference type="STRING" id="1860102.ACCAA_870017"/>
<dbReference type="EMBL" id="FLQX01000168">
    <property type="protein sequence ID" value="SBT10109.1"/>
    <property type="molecule type" value="Genomic_DNA"/>
</dbReference>
<feature type="domain" description="Copper resistance protein D" evidence="2">
    <location>
        <begin position="49"/>
        <end position="146"/>
    </location>
</feature>
<dbReference type="GO" id="GO:0016020">
    <property type="term" value="C:membrane"/>
    <property type="evidence" value="ECO:0007669"/>
    <property type="project" value="InterPro"/>
</dbReference>
<protein>
    <submittedName>
        <fullName evidence="3">Copper resistance protein D</fullName>
    </submittedName>
</protein>